<dbReference type="SUPFAM" id="SSF56281">
    <property type="entry name" value="Metallo-hydrolase/oxidoreductase"/>
    <property type="match status" value="1"/>
</dbReference>
<evidence type="ECO:0000313" key="2">
    <source>
        <dbReference type="EMBL" id="SOH93281.1"/>
    </source>
</evidence>
<dbReference type="InterPro" id="IPR001279">
    <property type="entry name" value="Metallo-B-lactamas"/>
</dbReference>
<dbReference type="Pfam" id="PF12706">
    <property type="entry name" value="Lactamase_B_2"/>
    <property type="match status" value="1"/>
</dbReference>
<dbReference type="Gene3D" id="3.60.15.10">
    <property type="entry name" value="Ribonuclease Z/Hydroxyacylglutathione hydrolase-like"/>
    <property type="match status" value="1"/>
</dbReference>
<name>A0A2C9CP30_9RHOB</name>
<dbReference type="InterPro" id="IPR036866">
    <property type="entry name" value="RibonucZ/Hydroxyglut_hydro"/>
</dbReference>
<dbReference type="Proteomes" id="UP000220034">
    <property type="component" value="Unassembled WGS sequence"/>
</dbReference>
<feature type="domain" description="Metallo-beta-lactamase" evidence="1">
    <location>
        <begin position="41"/>
        <end position="239"/>
    </location>
</feature>
<sequence>MSGFEIEVWGARGSVAASHSDLMRAGCNTTCVSVRIDGHVIILDAGTGLVPLGHHIQQEQVQNLSLFLTHYHYDHVQGLNFFTPFNTGSTNVTIHAGTVHTPEPPEVVLDRLFDDPFCPNRLSCYPANIGFSSFTDRQEIALPANATLTPYVLNHPSGAYGFRIQHRGRIFVFAPDFEIGDPAGDAALADLLRDADLAFLDAMFTTQELEKRRGFGHSEWQQVAQHCDAARVKSWQMFHHAPNRSDDQLDTMEATLRETHPACGAAREGDRYAL</sequence>
<organism evidence="2 3">
    <name type="scientific">Pontivivens marinum</name>
    <dbReference type="NCBI Taxonomy" id="1690039"/>
    <lineage>
        <taxon>Bacteria</taxon>
        <taxon>Pseudomonadati</taxon>
        <taxon>Pseudomonadota</taxon>
        <taxon>Alphaproteobacteria</taxon>
        <taxon>Rhodobacterales</taxon>
        <taxon>Paracoccaceae</taxon>
        <taxon>Pontivivens</taxon>
    </lineage>
</organism>
<keyword evidence="3" id="KW-1185">Reference proteome</keyword>
<dbReference type="EMBL" id="OCTN01000001">
    <property type="protein sequence ID" value="SOH93281.1"/>
    <property type="molecule type" value="Genomic_DNA"/>
</dbReference>
<dbReference type="RefSeq" id="WP_180955888.1">
    <property type="nucleotide sequence ID" value="NZ_OCTN01000001.1"/>
</dbReference>
<dbReference type="AlphaFoldDB" id="A0A2C9CP30"/>
<evidence type="ECO:0000259" key="1">
    <source>
        <dbReference type="Pfam" id="PF12706"/>
    </source>
</evidence>
<protein>
    <submittedName>
        <fullName evidence="2">Phosphoribosyl 1,2-cyclic phosphodiesterase</fullName>
    </submittedName>
</protein>
<gene>
    <name evidence="2" type="ORF">SAMN06273572_1011137</name>
</gene>
<proteinExistence type="predicted"/>
<dbReference type="CDD" id="cd07715">
    <property type="entry name" value="TaR3-like_MBL-fold"/>
    <property type="match status" value="1"/>
</dbReference>
<reference evidence="3" key="1">
    <citation type="submission" date="2017-09" db="EMBL/GenBank/DDBJ databases">
        <authorList>
            <person name="Varghese N."/>
            <person name="Submissions S."/>
        </authorList>
    </citation>
    <scope>NUCLEOTIDE SEQUENCE [LARGE SCALE GENOMIC DNA]</scope>
    <source>
        <strain evidence="3">C7</strain>
    </source>
</reference>
<accession>A0A2C9CP30</accession>
<evidence type="ECO:0000313" key="3">
    <source>
        <dbReference type="Proteomes" id="UP000220034"/>
    </source>
</evidence>